<keyword evidence="3" id="KW-1185">Reference proteome</keyword>
<reference evidence="2" key="1">
    <citation type="submission" date="2022-01" db="EMBL/GenBank/DDBJ databases">
        <authorList>
            <person name="King R."/>
        </authorList>
    </citation>
    <scope>NUCLEOTIDE SEQUENCE</scope>
</reference>
<dbReference type="AlphaFoldDB" id="A0A9P0HDN9"/>
<protein>
    <submittedName>
        <fullName evidence="2">Uncharacterized protein</fullName>
    </submittedName>
</protein>
<evidence type="ECO:0000313" key="3">
    <source>
        <dbReference type="Proteomes" id="UP001152798"/>
    </source>
</evidence>
<proteinExistence type="predicted"/>
<evidence type="ECO:0000313" key="2">
    <source>
        <dbReference type="EMBL" id="CAH1400468.1"/>
    </source>
</evidence>
<name>A0A9P0HDN9_NEZVI</name>
<evidence type="ECO:0000256" key="1">
    <source>
        <dbReference type="SAM" id="MobiDB-lite"/>
    </source>
</evidence>
<feature type="compositionally biased region" description="Basic and acidic residues" evidence="1">
    <location>
        <begin position="1"/>
        <end position="14"/>
    </location>
</feature>
<accession>A0A9P0HDN9</accession>
<sequence>MEAGAREELAEAARNRNSRRLMKASGSCERSESTLLEHSHVSASLSHRTSLILLPLTLAISLLSVSPKV</sequence>
<organism evidence="2 3">
    <name type="scientific">Nezara viridula</name>
    <name type="common">Southern green stink bug</name>
    <name type="synonym">Cimex viridulus</name>
    <dbReference type="NCBI Taxonomy" id="85310"/>
    <lineage>
        <taxon>Eukaryota</taxon>
        <taxon>Metazoa</taxon>
        <taxon>Ecdysozoa</taxon>
        <taxon>Arthropoda</taxon>
        <taxon>Hexapoda</taxon>
        <taxon>Insecta</taxon>
        <taxon>Pterygota</taxon>
        <taxon>Neoptera</taxon>
        <taxon>Paraneoptera</taxon>
        <taxon>Hemiptera</taxon>
        <taxon>Heteroptera</taxon>
        <taxon>Panheteroptera</taxon>
        <taxon>Pentatomomorpha</taxon>
        <taxon>Pentatomoidea</taxon>
        <taxon>Pentatomidae</taxon>
        <taxon>Pentatominae</taxon>
        <taxon>Nezara</taxon>
    </lineage>
</organism>
<feature type="region of interest" description="Disordered" evidence="1">
    <location>
        <begin position="1"/>
        <end position="22"/>
    </location>
</feature>
<dbReference type="Proteomes" id="UP001152798">
    <property type="component" value="Chromosome 4"/>
</dbReference>
<gene>
    <name evidence="2" type="ORF">NEZAVI_LOCUS9703</name>
</gene>
<dbReference type="EMBL" id="OV725080">
    <property type="protein sequence ID" value="CAH1400468.1"/>
    <property type="molecule type" value="Genomic_DNA"/>
</dbReference>